<dbReference type="Proteomes" id="UP000321083">
    <property type="component" value="Unassembled WGS sequence"/>
</dbReference>
<organism evidence="2 3">
    <name type="scientific">Planctomyces bekefii</name>
    <dbReference type="NCBI Taxonomy" id="1653850"/>
    <lineage>
        <taxon>Bacteria</taxon>
        <taxon>Pseudomonadati</taxon>
        <taxon>Planctomycetota</taxon>
        <taxon>Planctomycetia</taxon>
        <taxon>Planctomycetales</taxon>
        <taxon>Planctomycetaceae</taxon>
        <taxon>Planctomyces</taxon>
    </lineage>
</organism>
<reference evidence="2 3" key="1">
    <citation type="submission" date="2019-08" db="EMBL/GenBank/DDBJ databases">
        <title>100 year-old enigma solved: identification of Planctomyces bekefii, the type genus and species of the phylum Planctomycetes.</title>
        <authorList>
            <person name="Svetlana D.N."/>
            <person name="Overmann J."/>
        </authorList>
    </citation>
    <scope>NUCLEOTIDE SEQUENCE [LARGE SCALE GENOMIC DNA]</scope>
    <source>
        <strain evidence="2">Phe10_nw2017</strain>
    </source>
</reference>
<comment type="caution">
    <text evidence="2">The sequence shown here is derived from an EMBL/GenBank/DDBJ whole genome shotgun (WGS) entry which is preliminary data.</text>
</comment>
<proteinExistence type="predicted"/>
<keyword evidence="3" id="KW-1185">Reference proteome</keyword>
<dbReference type="Gene3D" id="3.40.50.150">
    <property type="entry name" value="Vaccinia Virus protein VP39"/>
    <property type="match status" value="1"/>
</dbReference>
<gene>
    <name evidence="2" type="ORF">E3A20_08140</name>
</gene>
<dbReference type="AlphaFoldDB" id="A0A5C6M7J1"/>
<dbReference type="PANTHER" id="PTHR34203">
    <property type="entry name" value="METHYLTRANSFERASE, FKBM FAMILY PROTEIN"/>
    <property type="match status" value="1"/>
</dbReference>
<dbReference type="NCBIfam" id="TIGR01444">
    <property type="entry name" value="fkbM_fam"/>
    <property type="match status" value="1"/>
</dbReference>
<dbReference type="SUPFAM" id="SSF53335">
    <property type="entry name" value="S-adenosyl-L-methionine-dependent methyltransferases"/>
    <property type="match status" value="1"/>
</dbReference>
<name>A0A5C6M7J1_9PLAN</name>
<evidence type="ECO:0000259" key="1">
    <source>
        <dbReference type="Pfam" id="PF05050"/>
    </source>
</evidence>
<dbReference type="InterPro" id="IPR029063">
    <property type="entry name" value="SAM-dependent_MTases_sf"/>
</dbReference>
<sequence length="279" mass="31196">MRNLLRALLPARTRDLARSLLGRNQPYGLAESELRRLQGLPRYAATEVKFFGRPLQVCDAASFLSAWREIFIEQIYRFRATGPEPLVIDAGANLGLASIASRQQYPGARVIALEPDPQICQLLRNNLQAHSAETVQILNCAAWDADESLLFAQDQADSGRVGLCGQVRVQGMRFLTLLEQHERVDFLKMDIEGAEVRVLLDCESELDRVENIFVEYHSAVAQPQQLSQLLGVLERAGFRYYVQQAGVCSRQPLLHRQAEAGFDLQLNIFGTRAAGDDSV</sequence>
<protein>
    <recommendedName>
        <fullName evidence="1">Methyltransferase FkbM domain-containing protein</fullName>
    </recommendedName>
</protein>
<dbReference type="InterPro" id="IPR006342">
    <property type="entry name" value="FkbM_mtfrase"/>
</dbReference>
<feature type="domain" description="Methyltransferase FkbM" evidence="1">
    <location>
        <begin position="89"/>
        <end position="240"/>
    </location>
</feature>
<dbReference type="InterPro" id="IPR052514">
    <property type="entry name" value="SAM-dependent_MTase"/>
</dbReference>
<evidence type="ECO:0000313" key="2">
    <source>
        <dbReference type="EMBL" id="TWW10065.1"/>
    </source>
</evidence>
<dbReference type="EMBL" id="SRHE01000118">
    <property type="protein sequence ID" value="TWW10065.1"/>
    <property type="molecule type" value="Genomic_DNA"/>
</dbReference>
<dbReference type="Pfam" id="PF05050">
    <property type="entry name" value="Methyltransf_21"/>
    <property type="match status" value="1"/>
</dbReference>
<dbReference type="PANTHER" id="PTHR34203:SF13">
    <property type="entry name" value="EXPRESSED PROTEIN"/>
    <property type="match status" value="1"/>
</dbReference>
<evidence type="ECO:0000313" key="3">
    <source>
        <dbReference type="Proteomes" id="UP000321083"/>
    </source>
</evidence>
<reference evidence="2 3" key="2">
    <citation type="submission" date="2019-08" db="EMBL/GenBank/DDBJ databases">
        <authorList>
            <person name="Henke P."/>
        </authorList>
    </citation>
    <scope>NUCLEOTIDE SEQUENCE [LARGE SCALE GENOMIC DNA]</scope>
    <source>
        <strain evidence="2">Phe10_nw2017</strain>
    </source>
</reference>
<accession>A0A5C6M7J1</accession>